<dbReference type="Proteomes" id="UP000325030">
    <property type="component" value="Chromosome"/>
</dbReference>
<keyword evidence="4" id="KW-1185">Reference proteome</keyword>
<accession>A0A510DUG3</accession>
<sequence>MIEEVSLIFMYLLIDAGGTSTKAFLHDGGGIISQYRGPPGSVATVGLERSVESIEEVIRHYGGRRFDAIAIALAGTDVQENLRKARTVLRSRLRKYAPKINVEHDAHVVLLSNADMGCSAILGTGSIVYCFDGKRRVIRGDRGWLVGDPCSGFYFGREYLRAILYQFQGMKRRSCMLLNSGFRNEDELVKFLYENSCNQDKIAAFSSKLFSCIDKDEQAKYILYKGLNQEWEAIKSALKSSGQNSLYYFGGLLASATFESSFVDFITKKAREYRIDVKIKKSNEIIDGLLRLLQF</sequence>
<proteinExistence type="predicted"/>
<dbReference type="SUPFAM" id="SSF53067">
    <property type="entry name" value="Actin-like ATPase domain"/>
    <property type="match status" value="2"/>
</dbReference>
<organism evidence="2 4">
    <name type="scientific">Sulfuracidifex tepidarius</name>
    <dbReference type="NCBI Taxonomy" id="1294262"/>
    <lineage>
        <taxon>Archaea</taxon>
        <taxon>Thermoproteota</taxon>
        <taxon>Thermoprotei</taxon>
        <taxon>Sulfolobales</taxon>
        <taxon>Sulfolobaceae</taxon>
        <taxon>Sulfuracidifex</taxon>
    </lineage>
</organism>
<dbReference type="Pfam" id="PF01869">
    <property type="entry name" value="BcrAD_BadFG"/>
    <property type="match status" value="1"/>
</dbReference>
<dbReference type="PANTHER" id="PTHR12862">
    <property type="entry name" value="BADF TYPE ATPASE DOMAIN-CONTAINING PROTEIN"/>
    <property type="match status" value="1"/>
</dbReference>
<dbReference type="Gene3D" id="3.30.420.40">
    <property type="match status" value="2"/>
</dbReference>
<evidence type="ECO:0000313" key="3">
    <source>
        <dbReference type="EMBL" id="BBG26617.1"/>
    </source>
</evidence>
<dbReference type="STRING" id="1294262.GCA_001316085_01111"/>
<dbReference type="InterPro" id="IPR002731">
    <property type="entry name" value="ATPase_BadF"/>
</dbReference>
<dbReference type="EMBL" id="AP018930">
    <property type="protein sequence ID" value="BBG26617.1"/>
    <property type="molecule type" value="Genomic_DNA"/>
</dbReference>
<gene>
    <name evidence="2" type="ORF">IC006_1158</name>
    <name evidence="3" type="ORF">IC007_1133</name>
</gene>
<evidence type="ECO:0000313" key="5">
    <source>
        <dbReference type="Proteomes" id="UP000325030"/>
    </source>
</evidence>
<evidence type="ECO:0000313" key="2">
    <source>
        <dbReference type="EMBL" id="BBG23862.1"/>
    </source>
</evidence>
<dbReference type="GeneID" id="41717479"/>
<accession>A0A510E2C1</accession>
<dbReference type="OrthoDB" id="36102at2157"/>
<dbReference type="InterPro" id="IPR039758">
    <property type="entry name" value="NAGK-like"/>
</dbReference>
<dbReference type="KEGG" id="step:IC006_1158"/>
<dbReference type="Proteomes" id="UP000322983">
    <property type="component" value="Chromosome"/>
</dbReference>
<evidence type="ECO:0000313" key="4">
    <source>
        <dbReference type="Proteomes" id="UP000322983"/>
    </source>
</evidence>
<dbReference type="RefSeq" id="WP_084739661.1">
    <property type="nucleotide sequence ID" value="NZ_AP018929.1"/>
</dbReference>
<reference evidence="2 4" key="2">
    <citation type="journal article" date="2020" name="Int. J. Syst. Evol. Microbiol.">
        <title>Sulfuracidifex tepidarius gen. nov., sp. nov. and transfer of Sulfolobus metallicus Huber and Stetter 1992 to the genus Sulfuracidifex as Sulfuracidifex metallicus comb. nov.</title>
        <authorList>
            <person name="Itoh T."/>
            <person name="Miura T."/>
            <person name="Sakai H.D."/>
            <person name="Kato S."/>
            <person name="Ohkuma M."/>
            <person name="Takashina T."/>
        </authorList>
    </citation>
    <scope>NUCLEOTIDE SEQUENCE [LARGE SCALE GENOMIC DNA]</scope>
    <source>
        <strain evidence="2 4">IC-006</strain>
        <strain evidence="3">IC-007</strain>
    </source>
</reference>
<reference evidence="5" key="1">
    <citation type="submission" date="2018-09" db="EMBL/GenBank/DDBJ databases">
        <title>Complete Genome Sequencing of Sulfolobus sp. JCM 16834.</title>
        <authorList>
            <person name="Kato S."/>
            <person name="Itoh T."/>
            <person name="Ohkuma M."/>
        </authorList>
    </citation>
    <scope>NUCLEOTIDE SEQUENCE [LARGE SCALE GENOMIC DNA]</scope>
    <source>
        <strain evidence="5">IC-007</strain>
    </source>
</reference>
<protein>
    <recommendedName>
        <fullName evidence="1">ATPase BadF/BadG/BcrA/BcrD type domain-containing protein</fullName>
    </recommendedName>
</protein>
<dbReference type="AlphaFoldDB" id="A0A510DUG3"/>
<dbReference type="EMBL" id="AP018929">
    <property type="protein sequence ID" value="BBG23862.1"/>
    <property type="molecule type" value="Genomic_DNA"/>
</dbReference>
<feature type="domain" description="ATPase BadF/BadG/BcrA/BcrD type" evidence="1">
    <location>
        <begin position="14"/>
        <end position="281"/>
    </location>
</feature>
<dbReference type="InterPro" id="IPR043129">
    <property type="entry name" value="ATPase_NBD"/>
</dbReference>
<dbReference type="GO" id="GO:0045127">
    <property type="term" value="F:N-acetylglucosamine kinase activity"/>
    <property type="evidence" value="ECO:0007669"/>
    <property type="project" value="InterPro"/>
</dbReference>
<dbReference type="PANTHER" id="PTHR12862:SF0">
    <property type="entry name" value="N-ACETYL-D-GLUCOSAMINE KINASE"/>
    <property type="match status" value="1"/>
</dbReference>
<evidence type="ECO:0000259" key="1">
    <source>
        <dbReference type="Pfam" id="PF01869"/>
    </source>
</evidence>
<name>A0A510DUG3_9CREN</name>